<reference evidence="2" key="1">
    <citation type="submission" date="2022-03" db="EMBL/GenBank/DDBJ databases">
        <title>A functionally conserved STORR gene fusion in Papaver species that diverged 16.8 million years ago.</title>
        <authorList>
            <person name="Catania T."/>
        </authorList>
    </citation>
    <scope>NUCLEOTIDE SEQUENCE</scope>
    <source>
        <strain evidence="2">S-191538</strain>
    </source>
</reference>
<accession>A0AA41V6A1</accession>
<protein>
    <submittedName>
        <fullName evidence="2">Uncharacterized protein</fullName>
    </submittedName>
</protein>
<dbReference type="EMBL" id="JAJJMA010053258">
    <property type="protein sequence ID" value="MCL7026148.1"/>
    <property type="molecule type" value="Genomic_DNA"/>
</dbReference>
<gene>
    <name evidence="2" type="ORF">MKW94_018547</name>
</gene>
<sequence>MIVKLDIHDEKDKKKAMKSLSSFAEIDNNWSNIDPVDIVIKLRKHSHAELLLVGPAEEPKKEEPKKEEAKKEEPKKEEAKKEEPKKEEPKRAYYYDPYDGYHWHQKDP</sequence>
<organism evidence="2 3">
    <name type="scientific">Papaver nudicaule</name>
    <name type="common">Iceland poppy</name>
    <dbReference type="NCBI Taxonomy" id="74823"/>
    <lineage>
        <taxon>Eukaryota</taxon>
        <taxon>Viridiplantae</taxon>
        <taxon>Streptophyta</taxon>
        <taxon>Embryophyta</taxon>
        <taxon>Tracheophyta</taxon>
        <taxon>Spermatophyta</taxon>
        <taxon>Magnoliopsida</taxon>
        <taxon>Ranunculales</taxon>
        <taxon>Papaveraceae</taxon>
        <taxon>Papaveroideae</taxon>
        <taxon>Papaver</taxon>
    </lineage>
</organism>
<evidence type="ECO:0000256" key="1">
    <source>
        <dbReference type="SAM" id="MobiDB-lite"/>
    </source>
</evidence>
<feature type="region of interest" description="Disordered" evidence="1">
    <location>
        <begin position="53"/>
        <end position="108"/>
    </location>
</feature>
<comment type="caution">
    <text evidence="2">The sequence shown here is derived from an EMBL/GenBank/DDBJ whole genome shotgun (WGS) entry which is preliminary data.</text>
</comment>
<evidence type="ECO:0000313" key="2">
    <source>
        <dbReference type="EMBL" id="MCL7026148.1"/>
    </source>
</evidence>
<proteinExistence type="predicted"/>
<dbReference type="AlphaFoldDB" id="A0AA41V6A1"/>
<keyword evidence="3" id="KW-1185">Reference proteome</keyword>
<feature type="compositionally biased region" description="Basic and acidic residues" evidence="1">
    <location>
        <begin position="57"/>
        <end position="108"/>
    </location>
</feature>
<dbReference type="Proteomes" id="UP001177140">
    <property type="component" value="Unassembled WGS sequence"/>
</dbReference>
<name>A0AA41V6A1_PAPNU</name>
<evidence type="ECO:0000313" key="3">
    <source>
        <dbReference type="Proteomes" id="UP001177140"/>
    </source>
</evidence>